<protein>
    <submittedName>
        <fullName evidence="1">Uncharacterized protein</fullName>
    </submittedName>
</protein>
<organism evidence="1 2">
    <name type="scientific">Tritrichomonas musculus</name>
    <dbReference type="NCBI Taxonomy" id="1915356"/>
    <lineage>
        <taxon>Eukaryota</taxon>
        <taxon>Metamonada</taxon>
        <taxon>Parabasalia</taxon>
        <taxon>Tritrichomonadida</taxon>
        <taxon>Tritrichomonadidae</taxon>
        <taxon>Tritrichomonas</taxon>
    </lineage>
</organism>
<reference evidence="1 2" key="1">
    <citation type="submission" date="2024-04" db="EMBL/GenBank/DDBJ databases">
        <title>Tritrichomonas musculus Genome.</title>
        <authorList>
            <person name="Alves-Ferreira E."/>
            <person name="Grigg M."/>
            <person name="Lorenzi H."/>
            <person name="Galac M."/>
        </authorList>
    </citation>
    <scope>NUCLEOTIDE SEQUENCE [LARGE SCALE GENOMIC DNA]</scope>
    <source>
        <strain evidence="1 2">EAF2021</strain>
    </source>
</reference>
<name>A0ABR2GNK3_9EUKA</name>
<evidence type="ECO:0000313" key="1">
    <source>
        <dbReference type="EMBL" id="KAK8835528.1"/>
    </source>
</evidence>
<dbReference type="Proteomes" id="UP001470230">
    <property type="component" value="Unassembled WGS sequence"/>
</dbReference>
<comment type="caution">
    <text evidence="1">The sequence shown here is derived from an EMBL/GenBank/DDBJ whole genome shotgun (WGS) entry which is preliminary data.</text>
</comment>
<sequence>MHEEQYMIRILNTLVATALSLIFSSDFVRTDGCGTHLVEKQIGIARDNSNDPRWKRILAAFSHAILRKKLANKHGLTLYVPGRIND</sequence>
<proteinExistence type="predicted"/>
<accession>A0ABR2GNK3</accession>
<keyword evidence="2" id="KW-1185">Reference proteome</keyword>
<dbReference type="EMBL" id="JAPFFF010000085">
    <property type="protein sequence ID" value="KAK8835528.1"/>
    <property type="molecule type" value="Genomic_DNA"/>
</dbReference>
<gene>
    <name evidence="1" type="ORF">M9Y10_044370</name>
</gene>
<evidence type="ECO:0000313" key="2">
    <source>
        <dbReference type="Proteomes" id="UP001470230"/>
    </source>
</evidence>